<dbReference type="EnsemblPlants" id="OMERI12G15140.1">
    <property type="protein sequence ID" value="OMERI12G15140.1"/>
    <property type="gene ID" value="OMERI12G15140"/>
</dbReference>
<evidence type="ECO:0000313" key="2">
    <source>
        <dbReference type="Proteomes" id="UP000008021"/>
    </source>
</evidence>
<reference evidence="1" key="2">
    <citation type="submission" date="2018-05" db="EMBL/GenBank/DDBJ databases">
        <title>OmerRS3 (Oryza meridionalis Reference Sequence Version 3).</title>
        <authorList>
            <person name="Zhang J."/>
            <person name="Kudrna D."/>
            <person name="Lee S."/>
            <person name="Talag J."/>
            <person name="Welchert J."/>
            <person name="Wing R.A."/>
        </authorList>
    </citation>
    <scope>NUCLEOTIDE SEQUENCE [LARGE SCALE GENOMIC DNA]</scope>
    <source>
        <strain evidence="1">cv. OR44</strain>
    </source>
</reference>
<accession>A0A0E0FEV4</accession>
<dbReference type="HOGENOM" id="CLU_2175012_0_0_1"/>
<name>A0A0E0FEV4_9ORYZ</name>
<dbReference type="AlphaFoldDB" id="A0A0E0FEV4"/>
<dbReference type="Gramene" id="OMERI12G15140.1">
    <property type="protein sequence ID" value="OMERI12G15140.1"/>
    <property type="gene ID" value="OMERI12G15140"/>
</dbReference>
<sequence>MEQESFVVDRLICCDWLIRYVNEQPLRKYVTVLRLSHARKRGCGGDGLLLVDEGAGGGVSSAVAGWASSPLTEVDIKVSAGNQFHCRICLETNARRSIYLPFRELGNLAD</sequence>
<dbReference type="Proteomes" id="UP000008021">
    <property type="component" value="Chromosome 12"/>
</dbReference>
<proteinExistence type="predicted"/>
<protein>
    <submittedName>
        <fullName evidence="1">Uncharacterized protein</fullName>
    </submittedName>
</protein>
<reference evidence="1" key="1">
    <citation type="submission" date="2015-04" db="UniProtKB">
        <authorList>
            <consortium name="EnsemblPlants"/>
        </authorList>
    </citation>
    <scope>IDENTIFICATION</scope>
</reference>
<keyword evidence="2" id="KW-1185">Reference proteome</keyword>
<evidence type="ECO:0000313" key="1">
    <source>
        <dbReference type="EnsemblPlants" id="OMERI12G15140.1"/>
    </source>
</evidence>
<organism evidence="1">
    <name type="scientific">Oryza meridionalis</name>
    <dbReference type="NCBI Taxonomy" id="40149"/>
    <lineage>
        <taxon>Eukaryota</taxon>
        <taxon>Viridiplantae</taxon>
        <taxon>Streptophyta</taxon>
        <taxon>Embryophyta</taxon>
        <taxon>Tracheophyta</taxon>
        <taxon>Spermatophyta</taxon>
        <taxon>Magnoliopsida</taxon>
        <taxon>Liliopsida</taxon>
        <taxon>Poales</taxon>
        <taxon>Poaceae</taxon>
        <taxon>BOP clade</taxon>
        <taxon>Oryzoideae</taxon>
        <taxon>Oryzeae</taxon>
        <taxon>Oryzinae</taxon>
        <taxon>Oryza</taxon>
    </lineage>
</organism>